<feature type="domain" description="Oxo-4-hydroxy-4-carboxy-5-ureidoimidazoline decarboxylase" evidence="7">
    <location>
        <begin position="9"/>
        <end position="161"/>
    </location>
</feature>
<dbReference type="GO" id="GO:0051997">
    <property type="term" value="F:2-oxo-4-hydroxy-4-carboxy-5-ureidoimidazoline decarboxylase activity"/>
    <property type="evidence" value="ECO:0007669"/>
    <property type="project" value="UniProtKB-EC"/>
</dbReference>
<dbReference type="GO" id="GO:0000255">
    <property type="term" value="P:allantoin metabolic process"/>
    <property type="evidence" value="ECO:0007669"/>
    <property type="project" value="InterPro"/>
</dbReference>
<dbReference type="InterPro" id="IPR018020">
    <property type="entry name" value="OHCU_decarboxylase"/>
</dbReference>
<protein>
    <recommendedName>
        <fullName evidence="3">2-oxo-4-hydroxy-4-carboxy-5-ureidoimidazoline decarboxylase</fullName>
        <ecNumber evidence="3">4.1.1.97</ecNumber>
    </recommendedName>
</protein>
<reference evidence="8" key="1">
    <citation type="submission" date="2024-01" db="EMBL/GenBank/DDBJ databases">
        <title>Bank of Algae and Cyanobacteria of the Azores (BACA) strain genomes.</title>
        <authorList>
            <person name="Luz R."/>
            <person name="Cordeiro R."/>
            <person name="Fonseca A."/>
            <person name="Goncalves V."/>
        </authorList>
    </citation>
    <scope>NUCLEOTIDE SEQUENCE</scope>
    <source>
        <strain evidence="8">BACA0141</strain>
    </source>
</reference>
<accession>A0AAW9Q1I3</accession>
<dbReference type="NCBIfam" id="TIGR03164">
    <property type="entry name" value="UHCUDC"/>
    <property type="match status" value="1"/>
</dbReference>
<dbReference type="GO" id="GO:0019628">
    <property type="term" value="P:urate catabolic process"/>
    <property type="evidence" value="ECO:0007669"/>
    <property type="project" value="TreeGrafter"/>
</dbReference>
<dbReference type="EC" id="4.1.1.97" evidence="3"/>
<dbReference type="PANTHER" id="PTHR43466:SF1">
    <property type="entry name" value="2-OXO-4-HYDROXY-4-CARBOXY-5-UREIDOIMIDAZOLINE DECARBOXYLASE-RELATED"/>
    <property type="match status" value="1"/>
</dbReference>
<organism evidence="8 9">
    <name type="scientific">Tumidithrix elongata BACA0141</name>
    <dbReference type="NCBI Taxonomy" id="2716417"/>
    <lineage>
        <taxon>Bacteria</taxon>
        <taxon>Bacillati</taxon>
        <taxon>Cyanobacteriota</taxon>
        <taxon>Cyanophyceae</taxon>
        <taxon>Pseudanabaenales</taxon>
        <taxon>Pseudanabaenaceae</taxon>
        <taxon>Tumidithrix</taxon>
        <taxon>Tumidithrix elongata</taxon>
    </lineage>
</organism>
<evidence type="ECO:0000256" key="6">
    <source>
        <dbReference type="ARBA" id="ARBA00023239"/>
    </source>
</evidence>
<keyword evidence="6 8" id="KW-0456">Lyase</keyword>
<comment type="pathway">
    <text evidence="2">Purine metabolism; urate degradation; (S)-allantoin from urate: step 3/3.</text>
</comment>
<dbReference type="RefSeq" id="WP_330484485.1">
    <property type="nucleotide sequence ID" value="NZ_JAZBJZ010000062.1"/>
</dbReference>
<evidence type="ECO:0000256" key="3">
    <source>
        <dbReference type="ARBA" id="ARBA00012257"/>
    </source>
</evidence>
<dbReference type="GO" id="GO:0006144">
    <property type="term" value="P:purine nucleobase metabolic process"/>
    <property type="evidence" value="ECO:0007669"/>
    <property type="project" value="UniProtKB-KW"/>
</dbReference>
<sequence>MSYSLTQLNQMDRGAFTDALGAVFEDTPAIAERTWDKRPFQSIAELHAAMILVVNSMSLSEQMALICAHPSLGDRVKMAEASVLEQSSLGLDRLSQDEYNLFQALNRAYRERFGFPFIIAVRNHSKASILEAFEQRLQNPAKTEKEQALKEIAQIAWFRLQDSIFPSLP</sequence>
<evidence type="ECO:0000313" key="9">
    <source>
        <dbReference type="Proteomes" id="UP001333818"/>
    </source>
</evidence>
<dbReference type="Pfam" id="PF09349">
    <property type="entry name" value="OHCU_decarbox"/>
    <property type="match status" value="1"/>
</dbReference>
<evidence type="ECO:0000256" key="4">
    <source>
        <dbReference type="ARBA" id="ARBA00022631"/>
    </source>
</evidence>
<dbReference type="PANTHER" id="PTHR43466">
    <property type="entry name" value="2-OXO-4-HYDROXY-4-CARBOXY-5-UREIDOIMIDAZOLINE DECARBOXYLASE-RELATED"/>
    <property type="match status" value="1"/>
</dbReference>
<keyword evidence="4" id="KW-0659">Purine metabolism</keyword>
<comment type="catalytic activity">
    <reaction evidence="1">
        <text>5-hydroxy-2-oxo-4-ureido-2,5-dihydro-1H-imidazole-5-carboxylate + H(+) = (S)-allantoin + CO2</text>
        <dbReference type="Rhea" id="RHEA:26301"/>
        <dbReference type="ChEBI" id="CHEBI:15378"/>
        <dbReference type="ChEBI" id="CHEBI:15678"/>
        <dbReference type="ChEBI" id="CHEBI:16526"/>
        <dbReference type="ChEBI" id="CHEBI:58639"/>
        <dbReference type="EC" id="4.1.1.97"/>
    </reaction>
</comment>
<gene>
    <name evidence="8" type="primary">uraD</name>
    <name evidence="8" type="ORF">V2H45_15035</name>
</gene>
<keyword evidence="9" id="KW-1185">Reference proteome</keyword>
<evidence type="ECO:0000256" key="2">
    <source>
        <dbReference type="ARBA" id="ARBA00004754"/>
    </source>
</evidence>
<dbReference type="SUPFAM" id="SSF158694">
    <property type="entry name" value="UraD-Like"/>
    <property type="match status" value="1"/>
</dbReference>
<name>A0AAW9Q1I3_9CYAN</name>
<dbReference type="AlphaFoldDB" id="A0AAW9Q1I3"/>
<comment type="caution">
    <text evidence="8">The sequence shown here is derived from an EMBL/GenBank/DDBJ whole genome shotgun (WGS) entry which is preliminary data.</text>
</comment>
<dbReference type="InterPro" id="IPR017580">
    <property type="entry name" value="OHCU_decarboxylase-1"/>
</dbReference>
<evidence type="ECO:0000313" key="8">
    <source>
        <dbReference type="EMBL" id="MEE3718054.1"/>
    </source>
</evidence>
<evidence type="ECO:0000256" key="1">
    <source>
        <dbReference type="ARBA" id="ARBA00001163"/>
    </source>
</evidence>
<keyword evidence="5" id="KW-0210">Decarboxylase</keyword>
<dbReference type="Gene3D" id="1.10.3330.10">
    <property type="entry name" value="Oxo-4-hydroxy-4-carboxy-5-ureidoimidazoline decarboxylase"/>
    <property type="match status" value="1"/>
</dbReference>
<evidence type="ECO:0000256" key="5">
    <source>
        <dbReference type="ARBA" id="ARBA00022793"/>
    </source>
</evidence>
<evidence type="ECO:0000259" key="7">
    <source>
        <dbReference type="Pfam" id="PF09349"/>
    </source>
</evidence>
<dbReference type="EMBL" id="JAZBJZ010000062">
    <property type="protein sequence ID" value="MEE3718054.1"/>
    <property type="molecule type" value="Genomic_DNA"/>
</dbReference>
<proteinExistence type="predicted"/>
<dbReference type="Proteomes" id="UP001333818">
    <property type="component" value="Unassembled WGS sequence"/>
</dbReference>
<dbReference type="InterPro" id="IPR036778">
    <property type="entry name" value="OHCU_decarboxylase_sf"/>
</dbReference>